<reference evidence="2 3" key="1">
    <citation type="submission" date="2017-11" db="EMBL/GenBank/DDBJ databases">
        <title>Isolation and Characterization of Family Methanocellaceae Species from Potential Methane Hydrate Area Offshore Southwestern Taiwan.</title>
        <authorList>
            <person name="Zhang W.-L."/>
            <person name="Chen W.-C."/>
            <person name="Lai M.-C."/>
            <person name="Chen S.-C."/>
        </authorList>
    </citation>
    <scope>NUCLEOTIDE SEQUENCE [LARGE SCALE GENOMIC DNA]</scope>
    <source>
        <strain evidence="2 3">CWC-04</strain>
    </source>
</reference>
<evidence type="ECO:0000313" key="3">
    <source>
        <dbReference type="Proteomes" id="UP001320159"/>
    </source>
</evidence>
<dbReference type="AlphaFoldDB" id="A0AAP2W7Y0"/>
<organism evidence="2 3">
    <name type="scientific">Methanooceanicella nereidis</name>
    <dbReference type="NCBI Taxonomy" id="2052831"/>
    <lineage>
        <taxon>Archaea</taxon>
        <taxon>Methanobacteriati</taxon>
        <taxon>Methanobacteriota</taxon>
        <taxon>Stenosarchaea group</taxon>
        <taxon>Methanomicrobia</taxon>
        <taxon>Methanocellales</taxon>
        <taxon>Methanocellaceae</taxon>
        <taxon>Methanooceanicella</taxon>
    </lineage>
</organism>
<comment type="caution">
    <text evidence="2">The sequence shown here is derived from an EMBL/GenBank/DDBJ whole genome shotgun (WGS) entry which is preliminary data.</text>
</comment>
<protein>
    <submittedName>
        <fullName evidence="2">Uncharacterized protein</fullName>
    </submittedName>
</protein>
<sequence length="337" mass="37367">MRGIKKAFVALAISYLMLSLSTVVALSYTDQRGEIVVDGCIDYGLSCIRGSPRATVFHKGDLCQFDNEYFLTYFSEPGASVCGQSTPMANIVQTSDQSGIADYCGFFTCSYSYTFYDNPSCPFFGGMSGNLGLIRPLQTIGPLGSEYMFPYMDIMGSEDLVFDEPPTISIKDMGNKTASGKNKTKYLFRPDAFDLSINKSKNETAKNETSKNATGKKETEKKAGSENISPIPNFISNPFWDLGADATPGNITTSKFFRKTTADEISNMTSLERMYWNMHYTTKMDSGAVGPVSHPFTIAEYDNGFKVVPMPNRYKAINESLNETLPWGGVHRRLWDL</sequence>
<name>A0AAP2W7Y0_9EURY</name>
<accession>A0AAP2W7Y0</accession>
<keyword evidence="3" id="KW-1185">Reference proteome</keyword>
<feature type="compositionally biased region" description="Basic and acidic residues" evidence="1">
    <location>
        <begin position="200"/>
        <end position="224"/>
    </location>
</feature>
<feature type="region of interest" description="Disordered" evidence="1">
    <location>
        <begin position="199"/>
        <end position="230"/>
    </location>
</feature>
<gene>
    <name evidence="2" type="ORF">CUJ83_11000</name>
</gene>
<dbReference type="RefSeq" id="WP_230742382.1">
    <property type="nucleotide sequence ID" value="NZ_PGCK01000009.1"/>
</dbReference>
<evidence type="ECO:0000256" key="1">
    <source>
        <dbReference type="SAM" id="MobiDB-lite"/>
    </source>
</evidence>
<proteinExistence type="predicted"/>
<dbReference type="Proteomes" id="UP001320159">
    <property type="component" value="Unassembled WGS sequence"/>
</dbReference>
<evidence type="ECO:0000313" key="2">
    <source>
        <dbReference type="EMBL" id="MCD1295526.1"/>
    </source>
</evidence>
<dbReference type="EMBL" id="PGCK01000009">
    <property type="protein sequence ID" value="MCD1295526.1"/>
    <property type="molecule type" value="Genomic_DNA"/>
</dbReference>